<proteinExistence type="predicted"/>
<reference evidence="7 8" key="1">
    <citation type="submission" date="2017-01" db="EMBL/GenBank/DDBJ databases">
        <authorList>
            <person name="Erauso G."/>
        </authorList>
    </citation>
    <scope>NUCLEOTIDE SEQUENCE [LARGE SCALE GENOMIC DNA]</scope>
    <source>
        <strain evidence="7">MESINF1</strain>
    </source>
</reference>
<dbReference type="RefSeq" id="WP_169699565.1">
    <property type="nucleotide sequence ID" value="NZ_LS974202.1"/>
</dbReference>
<gene>
    <name evidence="7" type="ORF">MESINF_1973</name>
</gene>
<keyword evidence="3 6" id="KW-0812">Transmembrane</keyword>
<evidence type="ECO:0000313" key="7">
    <source>
        <dbReference type="EMBL" id="SSC13413.1"/>
    </source>
</evidence>
<organism evidence="7 8">
    <name type="scientific">Mesotoga infera</name>
    <dbReference type="NCBI Taxonomy" id="1236046"/>
    <lineage>
        <taxon>Bacteria</taxon>
        <taxon>Thermotogati</taxon>
        <taxon>Thermotogota</taxon>
        <taxon>Thermotogae</taxon>
        <taxon>Kosmotogales</taxon>
        <taxon>Kosmotogaceae</taxon>
        <taxon>Mesotoga</taxon>
    </lineage>
</organism>
<evidence type="ECO:0000313" key="8">
    <source>
        <dbReference type="Proteomes" id="UP000250796"/>
    </source>
</evidence>
<dbReference type="NCBIfam" id="NF040909">
    <property type="entry name" value="OadG_rel_small"/>
    <property type="match status" value="1"/>
</dbReference>
<name>A0A7Z7LGN6_9BACT</name>
<accession>A0A7Z7LGN6</accession>
<dbReference type="Pfam" id="PF04277">
    <property type="entry name" value="OAD_gamma"/>
    <property type="match status" value="1"/>
</dbReference>
<evidence type="ECO:0000256" key="5">
    <source>
        <dbReference type="ARBA" id="ARBA00023136"/>
    </source>
</evidence>
<keyword evidence="2" id="KW-1003">Cell membrane</keyword>
<evidence type="ECO:0000256" key="4">
    <source>
        <dbReference type="ARBA" id="ARBA00022989"/>
    </source>
</evidence>
<keyword evidence="4 6" id="KW-1133">Transmembrane helix</keyword>
<sequence length="116" mass="13170">MDQYLQITIIGIAVVFFTLAILYFIFNILGKLLSRDDKKKIMPRVVSPSPAADYGRIEERSSQDAEAVAAISAAILEIIGHENFQIKSLKPVPIALPSAWKRRDPVVYWRLRRSKN</sequence>
<dbReference type="GO" id="GO:0036376">
    <property type="term" value="P:sodium ion export across plasma membrane"/>
    <property type="evidence" value="ECO:0007669"/>
    <property type="project" value="InterPro"/>
</dbReference>
<comment type="subcellular location">
    <subcellularLocation>
        <location evidence="1">Cell membrane</location>
    </subcellularLocation>
</comment>
<evidence type="ECO:0000256" key="6">
    <source>
        <dbReference type="SAM" id="Phobius"/>
    </source>
</evidence>
<protein>
    <submittedName>
        <fullName evidence="7">Oxaloacetate decarboxylase, gamma chain</fullName>
    </submittedName>
</protein>
<evidence type="ECO:0000256" key="2">
    <source>
        <dbReference type="ARBA" id="ARBA00022475"/>
    </source>
</evidence>
<feature type="transmembrane region" description="Helical" evidence="6">
    <location>
        <begin position="6"/>
        <end position="30"/>
    </location>
</feature>
<dbReference type="EMBL" id="LS974202">
    <property type="protein sequence ID" value="SSC13413.1"/>
    <property type="molecule type" value="Genomic_DNA"/>
</dbReference>
<keyword evidence="5 6" id="KW-0472">Membrane</keyword>
<dbReference type="InterPro" id="IPR005899">
    <property type="entry name" value="Na_pump_deCOase"/>
</dbReference>
<keyword evidence="8" id="KW-1185">Reference proteome</keyword>
<evidence type="ECO:0000256" key="1">
    <source>
        <dbReference type="ARBA" id="ARBA00004236"/>
    </source>
</evidence>
<evidence type="ECO:0000256" key="3">
    <source>
        <dbReference type="ARBA" id="ARBA00022692"/>
    </source>
</evidence>
<dbReference type="NCBIfam" id="TIGR01195">
    <property type="entry name" value="oadG_fam"/>
    <property type="match status" value="1"/>
</dbReference>
<dbReference type="GO" id="GO:0005886">
    <property type="term" value="C:plasma membrane"/>
    <property type="evidence" value="ECO:0007669"/>
    <property type="project" value="UniProtKB-SubCell"/>
</dbReference>
<dbReference type="AlphaFoldDB" id="A0A7Z7LGN6"/>
<dbReference type="GO" id="GO:0015081">
    <property type="term" value="F:sodium ion transmembrane transporter activity"/>
    <property type="evidence" value="ECO:0007669"/>
    <property type="project" value="InterPro"/>
</dbReference>
<dbReference type="KEGG" id="minf:MESINF_1973"/>
<dbReference type="Proteomes" id="UP000250796">
    <property type="component" value="Chromosome MESINF"/>
</dbReference>